<comment type="subcellular location">
    <subcellularLocation>
        <location evidence="1">Secreted</location>
        <location evidence="1">Cell wall</location>
    </subcellularLocation>
</comment>
<dbReference type="AlphaFoldDB" id="A0A6L5BBI5"/>
<evidence type="ECO:0000256" key="6">
    <source>
        <dbReference type="ARBA" id="ARBA00023295"/>
    </source>
</evidence>
<sequence length="250" mass="26433">MERDLRIRWYDGDTSSRREVLVNKIELGGPCNGQVTFQLDGIIVAPEGNPYSDCWFTFQGVDNLNIQGSGMFDGNGPSAWEHCPVCAATVGFYGTNNAHIQDITSLNSEGFHFLIDGVDGMTFENINITAPGNSPNTDGINMENANNIQILDSNIGTGDDCVAIGQGSTNINVTGGDSKVQISNVKYIGVTGTSASPVAVDLQCSNSMPCQDIYLENIDLSLTGGGQTSSSCANVNPTYSGTQNPAPCSQ</sequence>
<evidence type="ECO:0000256" key="9">
    <source>
        <dbReference type="SAM" id="MobiDB-lite"/>
    </source>
</evidence>
<comment type="caution">
    <text evidence="10">The sequence shown here is derived from an EMBL/GenBank/DDBJ whole genome shotgun (WGS) entry which is preliminary data.</text>
</comment>
<feature type="region of interest" description="Disordered" evidence="9">
    <location>
        <begin position="230"/>
        <end position="250"/>
    </location>
</feature>
<evidence type="ECO:0000313" key="11">
    <source>
        <dbReference type="Proteomes" id="UP000593563"/>
    </source>
</evidence>
<keyword evidence="7" id="KW-0961">Cell wall biogenesis/degradation</keyword>
<dbReference type="InterPro" id="IPR011050">
    <property type="entry name" value="Pectin_lyase_fold/virulence"/>
</dbReference>
<keyword evidence="3" id="KW-0134">Cell wall</keyword>
<dbReference type="Gene3D" id="2.160.20.10">
    <property type="entry name" value="Single-stranded right-handed beta-helix, Pectin lyase-like"/>
    <property type="match status" value="2"/>
</dbReference>
<evidence type="ECO:0000256" key="1">
    <source>
        <dbReference type="ARBA" id="ARBA00004191"/>
    </source>
</evidence>
<feature type="compositionally biased region" description="Polar residues" evidence="9">
    <location>
        <begin position="232"/>
        <end position="250"/>
    </location>
</feature>
<dbReference type="GO" id="GO:0071555">
    <property type="term" value="P:cell wall organization"/>
    <property type="evidence" value="ECO:0007669"/>
    <property type="project" value="UniProtKB-KW"/>
</dbReference>
<evidence type="ECO:0000313" key="10">
    <source>
        <dbReference type="EMBL" id="KAF1001374.1"/>
    </source>
</evidence>
<keyword evidence="11" id="KW-1185">Reference proteome</keyword>
<organism evidence="10 11">
    <name type="scientific">Apium graveolens</name>
    <name type="common">Celery</name>
    <dbReference type="NCBI Taxonomy" id="4045"/>
    <lineage>
        <taxon>Eukaryota</taxon>
        <taxon>Viridiplantae</taxon>
        <taxon>Streptophyta</taxon>
        <taxon>Embryophyta</taxon>
        <taxon>Tracheophyta</taxon>
        <taxon>Spermatophyta</taxon>
        <taxon>Magnoliopsida</taxon>
        <taxon>eudicotyledons</taxon>
        <taxon>Gunneridae</taxon>
        <taxon>Pentapetalae</taxon>
        <taxon>asterids</taxon>
        <taxon>campanulids</taxon>
        <taxon>Apiales</taxon>
        <taxon>Apiaceae</taxon>
        <taxon>Apioideae</taxon>
        <taxon>apioid superclade</taxon>
        <taxon>Apieae</taxon>
        <taxon>Apium</taxon>
    </lineage>
</organism>
<dbReference type="InterPro" id="IPR012334">
    <property type="entry name" value="Pectin_lyas_fold"/>
</dbReference>
<dbReference type="SUPFAM" id="SSF51126">
    <property type="entry name" value="Pectin lyase-like"/>
    <property type="match status" value="1"/>
</dbReference>
<evidence type="ECO:0000256" key="3">
    <source>
        <dbReference type="ARBA" id="ARBA00022512"/>
    </source>
</evidence>
<dbReference type="PANTHER" id="PTHR31375">
    <property type="match status" value="1"/>
</dbReference>
<dbReference type="Pfam" id="PF00295">
    <property type="entry name" value="Glyco_hydro_28"/>
    <property type="match status" value="2"/>
</dbReference>
<keyword evidence="5 8" id="KW-0378">Hydrolase</keyword>
<keyword evidence="6 8" id="KW-0326">Glycosidase</keyword>
<gene>
    <name evidence="10" type="ORF">AG4045_006826</name>
</gene>
<dbReference type="Proteomes" id="UP000593563">
    <property type="component" value="Unassembled WGS sequence"/>
</dbReference>
<name>A0A6L5BBI5_APIGR</name>
<evidence type="ECO:0000256" key="2">
    <source>
        <dbReference type="ARBA" id="ARBA00008834"/>
    </source>
</evidence>
<keyword evidence="4" id="KW-0964">Secreted</keyword>
<dbReference type="InterPro" id="IPR000743">
    <property type="entry name" value="Glyco_hydro_28"/>
</dbReference>
<evidence type="ECO:0000256" key="7">
    <source>
        <dbReference type="ARBA" id="ARBA00023316"/>
    </source>
</evidence>
<evidence type="ECO:0000256" key="5">
    <source>
        <dbReference type="ARBA" id="ARBA00022801"/>
    </source>
</evidence>
<protein>
    <recommendedName>
        <fullName evidence="12">Polygalacturonase</fullName>
    </recommendedName>
</protein>
<dbReference type="EMBL" id="WRXP01004800">
    <property type="protein sequence ID" value="KAF1001374.1"/>
    <property type="molecule type" value="Genomic_DNA"/>
</dbReference>
<dbReference type="GO" id="GO:0005975">
    <property type="term" value="P:carbohydrate metabolic process"/>
    <property type="evidence" value="ECO:0007669"/>
    <property type="project" value="InterPro"/>
</dbReference>
<accession>A0A6L5BBI5</accession>
<comment type="similarity">
    <text evidence="2 8">Belongs to the glycosyl hydrolase 28 family.</text>
</comment>
<dbReference type="GO" id="GO:0004650">
    <property type="term" value="F:polygalacturonase activity"/>
    <property type="evidence" value="ECO:0007669"/>
    <property type="project" value="InterPro"/>
</dbReference>
<reference evidence="10" key="1">
    <citation type="submission" date="2020-01" db="EMBL/GenBank/DDBJ databases">
        <title>The Celery Genome Sequence Reveals Sequential Paleo-tetraploidization, Resistance Gene Elimination, Karyotype Evolution, and Functional Innovation in Apiales.</title>
        <authorList>
            <person name="Song X."/>
        </authorList>
    </citation>
    <scope>NUCLEOTIDE SEQUENCE</scope>
    <source>
        <tissue evidence="10">Leaf</tissue>
    </source>
</reference>
<evidence type="ECO:0000256" key="8">
    <source>
        <dbReference type="RuleBase" id="RU361169"/>
    </source>
</evidence>
<proteinExistence type="inferred from homology"/>
<evidence type="ECO:0000256" key="4">
    <source>
        <dbReference type="ARBA" id="ARBA00022525"/>
    </source>
</evidence>
<evidence type="ECO:0008006" key="12">
    <source>
        <dbReference type="Google" id="ProtNLM"/>
    </source>
</evidence>